<evidence type="ECO:0000313" key="2">
    <source>
        <dbReference type="EMBL" id="KAK6354181.1"/>
    </source>
</evidence>
<dbReference type="GO" id="GO:0005739">
    <property type="term" value="C:mitochondrion"/>
    <property type="evidence" value="ECO:0007669"/>
    <property type="project" value="TreeGrafter"/>
</dbReference>
<feature type="region of interest" description="Disordered" evidence="1">
    <location>
        <begin position="657"/>
        <end position="726"/>
    </location>
</feature>
<name>A0AAV9V9E6_9PEZI</name>
<dbReference type="InterPro" id="IPR029069">
    <property type="entry name" value="HotDog_dom_sf"/>
</dbReference>
<evidence type="ECO:0000256" key="1">
    <source>
        <dbReference type="SAM" id="MobiDB-lite"/>
    </source>
</evidence>
<evidence type="ECO:0008006" key="4">
    <source>
        <dbReference type="Google" id="ProtNLM"/>
    </source>
</evidence>
<reference evidence="2 3" key="1">
    <citation type="submission" date="2019-10" db="EMBL/GenBank/DDBJ databases">
        <authorList>
            <person name="Palmer J.M."/>
        </authorList>
    </citation>
    <scope>NUCLEOTIDE SEQUENCE [LARGE SCALE GENOMIC DNA]</scope>
    <source>
        <strain evidence="2 3">TWF730</strain>
    </source>
</reference>
<protein>
    <recommendedName>
        <fullName evidence="4">MaoC-like domain-containing protein</fullName>
    </recommendedName>
</protein>
<dbReference type="GO" id="GO:0019171">
    <property type="term" value="F:(3R)-hydroxyacyl-[acyl-carrier-protein] dehydratase activity"/>
    <property type="evidence" value="ECO:0007669"/>
    <property type="project" value="TreeGrafter"/>
</dbReference>
<feature type="compositionally biased region" description="Acidic residues" evidence="1">
    <location>
        <begin position="667"/>
        <end position="708"/>
    </location>
</feature>
<gene>
    <name evidence="2" type="ORF">TWF730_008593</name>
</gene>
<dbReference type="PANTHER" id="PTHR28152:SF1">
    <property type="entry name" value="HYDROXYACYL-THIOESTER DEHYDRATASE TYPE 2, MITOCHONDRIAL"/>
    <property type="match status" value="1"/>
</dbReference>
<proteinExistence type="predicted"/>
<feature type="region of interest" description="Disordered" evidence="1">
    <location>
        <begin position="291"/>
        <end position="322"/>
    </location>
</feature>
<sequence length="726" mass="85489">MVLPFLLRPGRRLVIHTRIHIRPSSLISRPFTTRSTLWDSVRTLAELQASIKPTEPTEEEVEAAKEAISRLPQEAQDLLHRQFPLTHEFISPAQSHLLTLTLQPYLNFSDIVKPDPSDEKVPHNPFTIKAILPIYGTTLPPAFHFAYFNGYTQEEDLSPDGYISTQAPGGPWTRRMWAGGKLTYNRMPEKRQKGQDKGARRARPLDVGRRAFCHETVEDVQMKGEPGSPNEMMFVHLRRKLWATGYIVREPTKSPKIKEIDEFDDSKVILPDEEVPLIEQRVLVYMRQKPTEASEKAEQAENKGETPEVPSKKAMAKEMAPTSKISSRAEKAEFSHSFTPSRQLLFRYSALTFNAHKIHFDTEYTKNVEGHRDLLVHGPLTLTFLLELLRNHILGLEKTYRLASFDYRNIAPIYVDEKLHIYGRELPDAPVPIQEVDDYNPRDRLVPMYDEMDDIRKELQRRGMNMDPDMDPEENKKRKKELRRMLNVLKKESEKLEKFELKPKRIIEYRNYELWAENDKGQIVVRGTALIEDVPAKVELTPEQQWKRYQSEMARNKKLMQKQQLRAHKDMIRARRRARKVRLRSQQMERESVRRIERERIWKEAREAIARGELPEDHQPDFTALDLRIREMERMHKEELEAADNYLRQSIDENREELEDTAAWQTEIDEIFEQEDFDEDGEDKEDDEDPGSEDDEDEEYEYQEEDEGTERREEEYDDDDIEGRRK</sequence>
<dbReference type="EMBL" id="JAVHNS010000005">
    <property type="protein sequence ID" value="KAK6354181.1"/>
    <property type="molecule type" value="Genomic_DNA"/>
</dbReference>
<feature type="compositionally biased region" description="Acidic residues" evidence="1">
    <location>
        <begin position="715"/>
        <end position="726"/>
    </location>
</feature>
<dbReference type="PANTHER" id="PTHR28152">
    <property type="entry name" value="HYDROXYACYL-THIOESTER DEHYDRATASE TYPE 2, MITOCHONDRIAL"/>
    <property type="match status" value="1"/>
</dbReference>
<comment type="caution">
    <text evidence="2">The sequence shown here is derived from an EMBL/GenBank/DDBJ whole genome shotgun (WGS) entry which is preliminary data.</text>
</comment>
<accession>A0AAV9V9E6</accession>
<dbReference type="InterPro" id="IPR052741">
    <property type="entry name" value="Mitochondrial_HTD2"/>
</dbReference>
<feature type="compositionally biased region" description="Basic and acidic residues" evidence="1">
    <location>
        <begin position="291"/>
        <end position="306"/>
    </location>
</feature>
<dbReference type="SUPFAM" id="SSF54637">
    <property type="entry name" value="Thioesterase/thiol ester dehydrase-isomerase"/>
    <property type="match status" value="1"/>
</dbReference>
<dbReference type="AlphaFoldDB" id="A0AAV9V9E6"/>
<keyword evidence="3" id="KW-1185">Reference proteome</keyword>
<dbReference type="Proteomes" id="UP001373714">
    <property type="component" value="Unassembled WGS sequence"/>
</dbReference>
<evidence type="ECO:0000313" key="3">
    <source>
        <dbReference type="Proteomes" id="UP001373714"/>
    </source>
</evidence>
<organism evidence="2 3">
    <name type="scientific">Orbilia blumenaviensis</name>
    <dbReference type="NCBI Taxonomy" id="1796055"/>
    <lineage>
        <taxon>Eukaryota</taxon>
        <taxon>Fungi</taxon>
        <taxon>Dikarya</taxon>
        <taxon>Ascomycota</taxon>
        <taxon>Pezizomycotina</taxon>
        <taxon>Orbiliomycetes</taxon>
        <taxon>Orbiliales</taxon>
        <taxon>Orbiliaceae</taxon>
        <taxon>Orbilia</taxon>
    </lineage>
</organism>
<dbReference type="Gene3D" id="3.10.129.10">
    <property type="entry name" value="Hotdog Thioesterase"/>
    <property type="match status" value="1"/>
</dbReference>